<proteinExistence type="predicted"/>
<dbReference type="Gene3D" id="3.40.50.1240">
    <property type="entry name" value="Phosphoglycerate mutase-like"/>
    <property type="match status" value="1"/>
</dbReference>
<dbReference type="SUPFAM" id="SSF53254">
    <property type="entry name" value="Phosphoglycerate mutase-like"/>
    <property type="match status" value="1"/>
</dbReference>
<keyword evidence="2" id="KW-1185">Reference proteome</keyword>
<dbReference type="PANTHER" id="PTHR48100:SF1">
    <property type="entry name" value="HISTIDINE PHOSPHATASE FAMILY PROTEIN-RELATED"/>
    <property type="match status" value="1"/>
</dbReference>
<dbReference type="OrthoDB" id="280692at2"/>
<dbReference type="CDD" id="cd07040">
    <property type="entry name" value="HP"/>
    <property type="match status" value="1"/>
</dbReference>
<evidence type="ECO:0000313" key="2">
    <source>
        <dbReference type="Proteomes" id="UP000256661"/>
    </source>
</evidence>
<gene>
    <name evidence="1" type="ORF">DFJ69_1346</name>
</gene>
<sequence>MPVIYLVRHAQASFGADDYDALSPLGREQATVLGRTLAARKPRDPLVVAGTLVRQQDTARILMQAAGLPGHPDSDARWNEYDFVDMVSRHAADHSPDDDPQAILERALRLWIQEDSPDGWRAFTQGAAAALADLRTTLGTGRDAVVVTSGGVIAALCGGLLGVPPSGVISLNRVTINASVTTVLAGSTGTTLLTFNDHAHFTGDDRGLLTYR</sequence>
<name>A0A3D9SJ37_9ACTN</name>
<accession>A0A3D9SJ37</accession>
<dbReference type="EMBL" id="QTTT01000001">
    <property type="protein sequence ID" value="REE95932.1"/>
    <property type="molecule type" value="Genomic_DNA"/>
</dbReference>
<dbReference type="Pfam" id="PF00300">
    <property type="entry name" value="His_Phos_1"/>
    <property type="match status" value="1"/>
</dbReference>
<dbReference type="GO" id="GO:0016791">
    <property type="term" value="F:phosphatase activity"/>
    <property type="evidence" value="ECO:0007669"/>
    <property type="project" value="TreeGrafter"/>
</dbReference>
<dbReference type="Proteomes" id="UP000256661">
    <property type="component" value="Unassembled WGS sequence"/>
</dbReference>
<dbReference type="InterPro" id="IPR013078">
    <property type="entry name" value="His_Pase_superF_clade-1"/>
</dbReference>
<protein>
    <submittedName>
        <fullName evidence="1">Broad specificity phosphatase PhoE</fullName>
    </submittedName>
</protein>
<dbReference type="GO" id="GO:0005737">
    <property type="term" value="C:cytoplasm"/>
    <property type="evidence" value="ECO:0007669"/>
    <property type="project" value="TreeGrafter"/>
</dbReference>
<dbReference type="InterPro" id="IPR029033">
    <property type="entry name" value="His_PPase_superfam"/>
</dbReference>
<organism evidence="1 2">
    <name type="scientific">Thermomonospora umbrina</name>
    <dbReference type="NCBI Taxonomy" id="111806"/>
    <lineage>
        <taxon>Bacteria</taxon>
        <taxon>Bacillati</taxon>
        <taxon>Actinomycetota</taxon>
        <taxon>Actinomycetes</taxon>
        <taxon>Streptosporangiales</taxon>
        <taxon>Thermomonosporaceae</taxon>
        <taxon>Thermomonospora</taxon>
    </lineage>
</organism>
<dbReference type="RefSeq" id="WP_116021657.1">
    <property type="nucleotide sequence ID" value="NZ_QTTT01000001.1"/>
</dbReference>
<dbReference type="InterPro" id="IPR050275">
    <property type="entry name" value="PGM_Phosphatase"/>
</dbReference>
<comment type="caution">
    <text evidence="1">The sequence shown here is derived from an EMBL/GenBank/DDBJ whole genome shotgun (WGS) entry which is preliminary data.</text>
</comment>
<dbReference type="PANTHER" id="PTHR48100">
    <property type="entry name" value="BROAD-SPECIFICITY PHOSPHATASE YOR283W-RELATED"/>
    <property type="match status" value="1"/>
</dbReference>
<dbReference type="SMART" id="SM00855">
    <property type="entry name" value="PGAM"/>
    <property type="match status" value="1"/>
</dbReference>
<dbReference type="AlphaFoldDB" id="A0A3D9SJ37"/>
<evidence type="ECO:0000313" key="1">
    <source>
        <dbReference type="EMBL" id="REE95932.1"/>
    </source>
</evidence>
<reference evidence="1 2" key="1">
    <citation type="submission" date="2018-08" db="EMBL/GenBank/DDBJ databases">
        <title>Sequencing the genomes of 1000 actinobacteria strains.</title>
        <authorList>
            <person name="Klenk H.-P."/>
        </authorList>
    </citation>
    <scope>NUCLEOTIDE SEQUENCE [LARGE SCALE GENOMIC DNA]</scope>
    <source>
        <strain evidence="1 2">DSM 43927</strain>
    </source>
</reference>